<dbReference type="Gene3D" id="3.40.50.10740">
    <property type="entry name" value="Class I glutamine amidotransferase-like"/>
    <property type="match status" value="1"/>
</dbReference>
<dbReference type="CDD" id="cd07025">
    <property type="entry name" value="Peptidase_S66"/>
    <property type="match status" value="1"/>
</dbReference>
<evidence type="ECO:0000313" key="5">
    <source>
        <dbReference type="EMBL" id="QTL40384.1"/>
    </source>
</evidence>
<dbReference type="Pfam" id="PF02016">
    <property type="entry name" value="Peptidase_S66"/>
    <property type="match status" value="1"/>
</dbReference>
<feature type="domain" description="LD-carboxypeptidase N-terminal" evidence="3">
    <location>
        <begin position="4"/>
        <end position="123"/>
    </location>
</feature>
<dbReference type="PIRSF" id="PIRSF028757">
    <property type="entry name" value="LD-carboxypeptidase"/>
    <property type="match status" value="1"/>
</dbReference>
<dbReference type="EMBL" id="CP072455">
    <property type="protein sequence ID" value="QTL40384.1"/>
    <property type="molecule type" value="Genomic_DNA"/>
</dbReference>
<sequence>MNEIIVVAPANTMKHLNACMIDIGKSNLLKLGYKVSISEESFRDVNNIAGTIEERASSINRAISDKSAEIIMAVFGGYNSNDLLQYIDFSLMKKLNKKLFGYSDITCLLNAYYAVTGGCAYHGPGFGTFCDPNISDDTVASFTKVLNINDEKYEVKQPETTASDLWFMKPGYGPREWVTHPQWTVVNEGEAKGILVGGNIESLLNLIGTKYCPEFKDKILLIESSFNTDPNRFRMWLSHLNLCNVFDKINGLLIGNFTACTRKNLSDSLLKNMLSDYVPKHVPILINFSSSHTDPILTVPIGGEIYVRLQKNIGKIFISTDNREQKEVL</sequence>
<feature type="domain" description="LD-carboxypeptidase C-terminal" evidence="4">
    <location>
        <begin position="192"/>
        <end position="305"/>
    </location>
</feature>
<dbReference type="InterPro" id="IPR027461">
    <property type="entry name" value="Carboxypeptidase_A_C_sf"/>
</dbReference>
<evidence type="ECO:0000259" key="4">
    <source>
        <dbReference type="Pfam" id="PF17676"/>
    </source>
</evidence>
<evidence type="ECO:0000256" key="1">
    <source>
        <dbReference type="ARBA" id="ARBA00010233"/>
    </source>
</evidence>
<dbReference type="RefSeq" id="WP_209027926.1">
    <property type="nucleotide sequence ID" value="NZ_CP072455.1"/>
</dbReference>
<keyword evidence="2" id="KW-0378">Hydrolase</keyword>
<dbReference type="Pfam" id="PF17676">
    <property type="entry name" value="Peptidase_S66C"/>
    <property type="match status" value="1"/>
</dbReference>
<comment type="similarity">
    <text evidence="1">Belongs to the peptidase S66 family.</text>
</comment>
<dbReference type="InterPro" id="IPR003507">
    <property type="entry name" value="S66_fam"/>
</dbReference>
<dbReference type="InterPro" id="IPR027478">
    <property type="entry name" value="LdcA_N"/>
</dbReference>
<organism evidence="5 6">
    <name type="scientific">Xenorhabdus budapestensis</name>
    <dbReference type="NCBI Taxonomy" id="290110"/>
    <lineage>
        <taxon>Bacteria</taxon>
        <taxon>Pseudomonadati</taxon>
        <taxon>Pseudomonadota</taxon>
        <taxon>Gammaproteobacteria</taxon>
        <taxon>Enterobacterales</taxon>
        <taxon>Morganellaceae</taxon>
        <taxon>Xenorhabdus</taxon>
    </lineage>
</organism>
<dbReference type="SUPFAM" id="SSF52317">
    <property type="entry name" value="Class I glutamine amidotransferase-like"/>
    <property type="match status" value="1"/>
</dbReference>
<dbReference type="InterPro" id="IPR040921">
    <property type="entry name" value="Peptidase_S66C"/>
</dbReference>
<dbReference type="PANTHER" id="PTHR30237:SF6">
    <property type="entry name" value="CARBOXYPEPTIDASE YOCD-RELATED"/>
    <property type="match status" value="1"/>
</dbReference>
<gene>
    <name evidence="5" type="ORF">HGO23_02980</name>
</gene>
<dbReference type="PANTHER" id="PTHR30237">
    <property type="entry name" value="MURAMOYLTETRAPEPTIDE CARBOXYPEPTIDASE"/>
    <property type="match status" value="1"/>
</dbReference>
<dbReference type="InterPro" id="IPR029062">
    <property type="entry name" value="Class_I_gatase-like"/>
</dbReference>
<keyword evidence="6" id="KW-1185">Reference proteome</keyword>
<evidence type="ECO:0000256" key="2">
    <source>
        <dbReference type="ARBA" id="ARBA00022801"/>
    </source>
</evidence>
<proteinExistence type="inferred from homology"/>
<accession>A0ABX7VP75</accession>
<evidence type="ECO:0000259" key="3">
    <source>
        <dbReference type="Pfam" id="PF02016"/>
    </source>
</evidence>
<protein>
    <submittedName>
        <fullName evidence="5">LD-carboxypeptidase</fullName>
    </submittedName>
</protein>
<dbReference type="Proteomes" id="UP000665047">
    <property type="component" value="Chromosome"/>
</dbReference>
<dbReference type="InterPro" id="IPR040449">
    <property type="entry name" value="Peptidase_S66_N"/>
</dbReference>
<name>A0ABX7VP75_XENBU</name>
<evidence type="ECO:0000313" key="6">
    <source>
        <dbReference type="Proteomes" id="UP000665047"/>
    </source>
</evidence>
<dbReference type="SUPFAM" id="SSF141986">
    <property type="entry name" value="LD-carboxypeptidase A C-terminal domain-like"/>
    <property type="match status" value="1"/>
</dbReference>
<reference evidence="5 6" key="1">
    <citation type="submission" date="2021-03" db="EMBL/GenBank/DDBJ databases">
        <title>Complete Genome Sequence Data of Xenorhabdus budapestensis strain C72, a Candidate Biological Control Agent, from China.</title>
        <authorList>
            <person name="LI B."/>
            <person name="WANG S."/>
            <person name="QIU D."/>
        </authorList>
    </citation>
    <scope>NUCLEOTIDE SEQUENCE [LARGE SCALE GENOMIC DNA]</scope>
    <source>
        <strain evidence="5 6">C-7-2</strain>
    </source>
</reference>
<dbReference type="Gene3D" id="3.50.30.60">
    <property type="entry name" value="LD-carboxypeptidase A C-terminal domain-like"/>
    <property type="match status" value="1"/>
</dbReference>